<evidence type="ECO:0000313" key="1">
    <source>
        <dbReference type="EMBL" id="BBZ25928.1"/>
    </source>
</evidence>
<protein>
    <submittedName>
        <fullName evidence="1">Uncharacterized protein</fullName>
    </submittedName>
</protein>
<dbReference type="EMBL" id="AP022610">
    <property type="protein sequence ID" value="BBZ25928.1"/>
    <property type="molecule type" value="Genomic_DNA"/>
</dbReference>
<accession>A0A7I7XC31</accession>
<organism evidence="1 2">
    <name type="scientific">Mycolicibacterium madagascariense</name>
    <dbReference type="NCBI Taxonomy" id="212765"/>
    <lineage>
        <taxon>Bacteria</taxon>
        <taxon>Bacillati</taxon>
        <taxon>Actinomycetota</taxon>
        <taxon>Actinomycetes</taxon>
        <taxon>Mycobacteriales</taxon>
        <taxon>Mycobacteriaceae</taxon>
        <taxon>Mycolicibacterium</taxon>
    </lineage>
</organism>
<dbReference type="KEGG" id="mmag:MMAD_02230"/>
<dbReference type="AlphaFoldDB" id="A0A7I7XC31"/>
<dbReference type="Proteomes" id="UP000466517">
    <property type="component" value="Chromosome"/>
</dbReference>
<reference evidence="1 2" key="1">
    <citation type="journal article" date="2019" name="Emerg. Microbes Infect.">
        <title>Comprehensive subspecies identification of 175 nontuberculous mycobacteria species based on 7547 genomic profiles.</title>
        <authorList>
            <person name="Matsumoto Y."/>
            <person name="Kinjo T."/>
            <person name="Motooka D."/>
            <person name="Nabeya D."/>
            <person name="Jung N."/>
            <person name="Uechi K."/>
            <person name="Horii T."/>
            <person name="Iida T."/>
            <person name="Fujita J."/>
            <person name="Nakamura S."/>
        </authorList>
    </citation>
    <scope>NUCLEOTIDE SEQUENCE [LARGE SCALE GENOMIC DNA]</scope>
    <source>
        <strain evidence="1 2">JCM 13574</strain>
    </source>
</reference>
<name>A0A7I7XC31_9MYCO</name>
<evidence type="ECO:0000313" key="2">
    <source>
        <dbReference type="Proteomes" id="UP000466517"/>
    </source>
</evidence>
<sequence>MVARIGSVAMSKPIDAAAPAAPIDADVASSPNRAQRFAASFRPMNGSLPSLPSRR</sequence>
<keyword evidence="2" id="KW-1185">Reference proteome</keyword>
<proteinExistence type="predicted"/>
<gene>
    <name evidence="1" type="ORF">MMAD_02230</name>
</gene>